<evidence type="ECO:0000313" key="4">
    <source>
        <dbReference type="Proteomes" id="UP000533598"/>
    </source>
</evidence>
<accession>A0A7W7FSY2</accession>
<dbReference type="SUPFAM" id="SSF51445">
    <property type="entry name" value="(Trans)glycosidases"/>
    <property type="match status" value="1"/>
</dbReference>
<dbReference type="Proteomes" id="UP000533598">
    <property type="component" value="Unassembled WGS sequence"/>
</dbReference>
<dbReference type="GO" id="GO:0005975">
    <property type="term" value="P:carbohydrate metabolic process"/>
    <property type="evidence" value="ECO:0007669"/>
    <property type="project" value="InterPro"/>
</dbReference>
<dbReference type="PANTHER" id="PTHR45708">
    <property type="entry name" value="ENDOCHITINASE"/>
    <property type="match status" value="1"/>
</dbReference>
<dbReference type="Gene3D" id="3.20.20.80">
    <property type="entry name" value="Glycosidases"/>
    <property type="match status" value="1"/>
</dbReference>
<proteinExistence type="predicted"/>
<dbReference type="GO" id="GO:0004568">
    <property type="term" value="F:chitinase activity"/>
    <property type="evidence" value="ECO:0007669"/>
    <property type="project" value="TreeGrafter"/>
</dbReference>
<dbReference type="Pfam" id="PF00704">
    <property type="entry name" value="Glyco_hydro_18"/>
    <property type="match status" value="1"/>
</dbReference>
<keyword evidence="1" id="KW-0732">Signal</keyword>
<gene>
    <name evidence="3" type="ORF">HNR67_000332</name>
</gene>
<comment type="caution">
    <text evidence="3">The sequence shown here is derived from an EMBL/GenBank/DDBJ whole genome shotgun (WGS) entry which is preliminary data.</text>
</comment>
<keyword evidence="4" id="KW-1185">Reference proteome</keyword>
<evidence type="ECO:0000259" key="2">
    <source>
        <dbReference type="PROSITE" id="PS51910"/>
    </source>
</evidence>
<organism evidence="3 4">
    <name type="scientific">Crossiella cryophila</name>
    <dbReference type="NCBI Taxonomy" id="43355"/>
    <lineage>
        <taxon>Bacteria</taxon>
        <taxon>Bacillati</taxon>
        <taxon>Actinomycetota</taxon>
        <taxon>Actinomycetes</taxon>
        <taxon>Pseudonocardiales</taxon>
        <taxon>Pseudonocardiaceae</taxon>
        <taxon>Crossiella</taxon>
    </lineage>
</organism>
<dbReference type="InterPro" id="IPR017853">
    <property type="entry name" value="GH"/>
</dbReference>
<dbReference type="InterPro" id="IPR001223">
    <property type="entry name" value="Glyco_hydro18_cat"/>
</dbReference>
<feature type="domain" description="GH18" evidence="2">
    <location>
        <begin position="28"/>
        <end position="302"/>
    </location>
</feature>
<dbReference type="InterPro" id="IPR050542">
    <property type="entry name" value="Glycosyl_Hydrlase18_Chitinase"/>
</dbReference>
<dbReference type="RefSeq" id="WP_185000232.1">
    <property type="nucleotide sequence ID" value="NZ_BAAAUI010000011.1"/>
</dbReference>
<name>A0A7W7FSY2_9PSEU</name>
<evidence type="ECO:0000256" key="1">
    <source>
        <dbReference type="SAM" id="SignalP"/>
    </source>
</evidence>
<dbReference type="AlphaFoldDB" id="A0A7W7FSY2"/>
<sequence>MRKLLTAVGGALVLLLAMALPAQAAPYQRTVVYYQTQYSNGATGDYVSPLPLLTNNTGVTDLIVAAIHLNADQTVHLNDHPPAHERYTQMWRDLKTMQDRGINVIGMVGGAAQGTYANLERDFGTFYPLLKHVITTYGLNGVDLDVEEKMSQAGINKLIDQLRTDFGSGFIITLAPVASALYGGGNISGFNYETLYRDRGSKIDWFNAQFYCGWGSMANTTGYDRIIDRKLIPAAKVVAGVITNPASCGGYVELDTLKTTIRALVAKYPTFGGVDGWEYFNSNPGGTARPWEWAKEITAAMR</sequence>
<reference evidence="3 4" key="1">
    <citation type="submission" date="2020-08" db="EMBL/GenBank/DDBJ databases">
        <title>Sequencing the genomes of 1000 actinobacteria strains.</title>
        <authorList>
            <person name="Klenk H.-P."/>
        </authorList>
    </citation>
    <scope>NUCLEOTIDE SEQUENCE [LARGE SCALE GENOMIC DNA]</scope>
    <source>
        <strain evidence="3 4">DSM 44230</strain>
    </source>
</reference>
<protein>
    <recommendedName>
        <fullName evidence="2">GH18 domain-containing protein</fullName>
    </recommendedName>
</protein>
<feature type="chain" id="PRO_5030642442" description="GH18 domain-containing protein" evidence="1">
    <location>
        <begin position="25"/>
        <end position="302"/>
    </location>
</feature>
<feature type="signal peptide" evidence="1">
    <location>
        <begin position="1"/>
        <end position="24"/>
    </location>
</feature>
<dbReference type="EMBL" id="JACHMH010000001">
    <property type="protein sequence ID" value="MBB4674214.1"/>
    <property type="molecule type" value="Genomic_DNA"/>
</dbReference>
<evidence type="ECO:0000313" key="3">
    <source>
        <dbReference type="EMBL" id="MBB4674214.1"/>
    </source>
</evidence>
<dbReference type="PROSITE" id="PS51910">
    <property type="entry name" value="GH18_2"/>
    <property type="match status" value="1"/>
</dbReference>
<dbReference type="GO" id="GO:0005576">
    <property type="term" value="C:extracellular region"/>
    <property type="evidence" value="ECO:0007669"/>
    <property type="project" value="TreeGrafter"/>
</dbReference>
<dbReference type="PANTHER" id="PTHR45708:SF60">
    <property type="entry name" value="III CHITINASE, PUTATIVE (AFU_ORTHOLOGUE AFUA_5G03850)-RELATED"/>
    <property type="match status" value="1"/>
</dbReference>